<keyword evidence="2" id="KW-0732">Signal</keyword>
<evidence type="ECO:0000256" key="1">
    <source>
        <dbReference type="SAM" id="MobiDB-lite"/>
    </source>
</evidence>
<feature type="region of interest" description="Disordered" evidence="1">
    <location>
        <begin position="175"/>
        <end position="213"/>
    </location>
</feature>
<comment type="caution">
    <text evidence="3">The sequence shown here is derived from an EMBL/GenBank/DDBJ whole genome shotgun (WGS) entry which is preliminary data.</text>
</comment>
<feature type="signal peptide" evidence="2">
    <location>
        <begin position="1"/>
        <end position="31"/>
    </location>
</feature>
<dbReference type="PANTHER" id="PTHR39335">
    <property type="entry name" value="BLL4220 PROTEIN"/>
    <property type="match status" value="1"/>
</dbReference>
<dbReference type="Proteomes" id="UP000182486">
    <property type="component" value="Unassembled WGS sequence"/>
</dbReference>
<accession>A0A1K0FGB1</accession>
<reference evidence="3 4" key="1">
    <citation type="submission" date="2016-09" db="EMBL/GenBank/DDBJ databases">
        <title>Couchioplanes caeruleus draft genome sequence.</title>
        <authorList>
            <person name="Sheehan J."/>
            <person name="Caffrey P."/>
        </authorList>
    </citation>
    <scope>NUCLEOTIDE SEQUENCE [LARGE SCALE GENOMIC DNA]</scope>
    <source>
        <strain evidence="3 4">DSM 43634</strain>
    </source>
</reference>
<organism evidence="3 4">
    <name type="scientific">Couchioplanes caeruleus subsp. caeruleus</name>
    <dbReference type="NCBI Taxonomy" id="56427"/>
    <lineage>
        <taxon>Bacteria</taxon>
        <taxon>Bacillati</taxon>
        <taxon>Actinomycetota</taxon>
        <taxon>Actinomycetes</taxon>
        <taxon>Micromonosporales</taxon>
        <taxon>Micromonosporaceae</taxon>
        <taxon>Couchioplanes</taxon>
    </lineage>
</organism>
<gene>
    <name evidence="3" type="ORF">BG844_23905</name>
</gene>
<feature type="chain" id="PRO_5009663736" description="Lipoprotein with Yx(FWY)xxD motif" evidence="2">
    <location>
        <begin position="32"/>
        <end position="305"/>
    </location>
</feature>
<evidence type="ECO:0000313" key="3">
    <source>
        <dbReference type="EMBL" id="OJF11845.1"/>
    </source>
</evidence>
<evidence type="ECO:0008006" key="5">
    <source>
        <dbReference type="Google" id="ProtNLM"/>
    </source>
</evidence>
<dbReference type="InterPro" id="IPR005297">
    <property type="entry name" value="Lipoprotein_repeat"/>
</dbReference>
<sequence length="305" mass="30943">MQSPRMLSFAAVAVSGALLLSACGSNGPVPAAAPVAALADLVTGTAASSQALRGTGDWAAPKGGAPTGETATVAQKWVQLTAARAGNLNPVLVNGAGLTLYRFDQDTAKPSKSTCNGDCAAKWPPVTVKPGGRIFLAGVHKSKVGVVKRDDGRLQVTVGGWPVYRFAKDTAPGDTKGQGVGGTWFGVRPDGKKAGVDEAGETPPSGDGGGRNVPAKRVVLFSARSFNVFDKNAKSQLIEGKTGCVDATAPGTASSIVFDGLVKIWSGPGCTGQSKELGALDAENVGGIADLREIGFDNRIGSVKL</sequence>
<keyword evidence="4" id="KW-1185">Reference proteome</keyword>
<proteinExistence type="predicted"/>
<dbReference type="PROSITE" id="PS51257">
    <property type="entry name" value="PROKAR_LIPOPROTEIN"/>
    <property type="match status" value="1"/>
</dbReference>
<protein>
    <recommendedName>
        <fullName evidence="5">Lipoprotein with Yx(FWY)xxD motif</fullName>
    </recommendedName>
</protein>
<dbReference type="EMBL" id="MEIA01000270">
    <property type="protein sequence ID" value="OJF11845.1"/>
    <property type="molecule type" value="Genomic_DNA"/>
</dbReference>
<dbReference type="AlphaFoldDB" id="A0A1K0FGB1"/>
<evidence type="ECO:0000256" key="2">
    <source>
        <dbReference type="SAM" id="SignalP"/>
    </source>
</evidence>
<dbReference type="PANTHER" id="PTHR39335:SF1">
    <property type="entry name" value="BLL4220 PROTEIN"/>
    <property type="match status" value="1"/>
</dbReference>
<dbReference type="Pfam" id="PF03640">
    <property type="entry name" value="Lipoprotein_15"/>
    <property type="match status" value="2"/>
</dbReference>
<dbReference type="GO" id="GO:0043448">
    <property type="term" value="P:alkane catabolic process"/>
    <property type="evidence" value="ECO:0007669"/>
    <property type="project" value="TreeGrafter"/>
</dbReference>
<evidence type="ECO:0000313" key="4">
    <source>
        <dbReference type="Proteomes" id="UP000182486"/>
    </source>
</evidence>
<name>A0A1K0FGB1_9ACTN</name>